<dbReference type="InterPro" id="IPR001322">
    <property type="entry name" value="Lamin_tail_dom"/>
</dbReference>
<keyword evidence="2" id="KW-0472">Membrane</keyword>
<feature type="compositionally biased region" description="Acidic residues" evidence="1">
    <location>
        <begin position="163"/>
        <end position="176"/>
    </location>
</feature>
<evidence type="ECO:0000259" key="3">
    <source>
        <dbReference type="PROSITE" id="PS50093"/>
    </source>
</evidence>
<keyword evidence="2" id="KW-1133">Transmembrane helix</keyword>
<dbReference type="InterPro" id="IPR036415">
    <property type="entry name" value="Lamin_tail_dom_sf"/>
</dbReference>
<dbReference type="PROSITE" id="PS50093">
    <property type="entry name" value="PKD"/>
    <property type="match status" value="1"/>
</dbReference>
<feature type="transmembrane region" description="Helical" evidence="2">
    <location>
        <begin position="418"/>
        <end position="437"/>
    </location>
</feature>
<organism evidence="4 5">
    <name type="scientific">Candidatus Nomurabacteria bacterium GW2011_GWF2_40_12</name>
    <dbReference type="NCBI Taxonomy" id="1618776"/>
    <lineage>
        <taxon>Bacteria</taxon>
        <taxon>Candidatus Nomuraibacteriota</taxon>
    </lineage>
</organism>
<evidence type="ECO:0000313" key="4">
    <source>
        <dbReference type="EMBL" id="KKR43041.1"/>
    </source>
</evidence>
<evidence type="ECO:0000313" key="5">
    <source>
        <dbReference type="Proteomes" id="UP000034301"/>
    </source>
</evidence>
<gene>
    <name evidence="4" type="ORF">UT78_C0009G0016</name>
</gene>
<name>A0A0G0QZY7_9BACT</name>
<sequence length="456" mass="50038">MSKKLILALVAVVFLFKFGLAEAEVIINEIKYSPTTKQWVEIYNDGNDVVDLTQYKILDAGAAVNGHSISLCSKQLSPHSYAIIAKVPEDFSGSVFTLCKSPLGIKSTADDTVVLKIGSSSIDTVSVPEGSAVNGNSLQLIGSSWTGATPTPGEENQPSSNNSDEEENISNDEKEEIPEPKKQAVQKLQKSKVQIVSTKLAYVGVPFPMEGSGTGILGEKLTRGVYYWNFDDGDFREVKAVIKDKFTHTYFYPGDYNVTFEYYPNVFTDTPDATTEITIKVLEPKILISGVGEASDFFIEIENVTGHEANLSNWVLGSDYKVFTLPKNTTLSSNKKMIISPRVSHFSIEDKSSLKLMTPEREVVFEYMSSAVPQAKVTVKKSSSVVIKEEQPLIAAKDLTAASILGQSKKDSNSSSSFSFIIFLLFMGASVGGVYFIRRHRKMSPTPADDFEILDE</sequence>
<dbReference type="Pfam" id="PF00932">
    <property type="entry name" value="LTD"/>
    <property type="match status" value="1"/>
</dbReference>
<dbReference type="InterPro" id="IPR035986">
    <property type="entry name" value="PKD_dom_sf"/>
</dbReference>
<comment type="caution">
    <text evidence="4">The sequence shown here is derived from an EMBL/GenBank/DDBJ whole genome shotgun (WGS) entry which is preliminary data.</text>
</comment>
<protein>
    <recommendedName>
        <fullName evidence="3">PKD domain-containing protein</fullName>
    </recommendedName>
</protein>
<keyword evidence="2" id="KW-0812">Transmembrane</keyword>
<proteinExistence type="predicted"/>
<dbReference type="Gene3D" id="2.60.40.1260">
    <property type="entry name" value="Lamin Tail domain"/>
    <property type="match status" value="1"/>
</dbReference>
<dbReference type="SUPFAM" id="SSF49299">
    <property type="entry name" value="PKD domain"/>
    <property type="match status" value="1"/>
</dbReference>
<feature type="region of interest" description="Disordered" evidence="1">
    <location>
        <begin position="143"/>
        <end position="184"/>
    </location>
</feature>
<dbReference type="SUPFAM" id="SSF74853">
    <property type="entry name" value="Lamin A/C globular tail domain"/>
    <property type="match status" value="1"/>
</dbReference>
<reference evidence="4 5" key="1">
    <citation type="journal article" date="2015" name="Nature">
        <title>rRNA introns, odd ribosomes, and small enigmatic genomes across a large radiation of phyla.</title>
        <authorList>
            <person name="Brown C.T."/>
            <person name="Hug L.A."/>
            <person name="Thomas B.C."/>
            <person name="Sharon I."/>
            <person name="Castelle C.J."/>
            <person name="Singh A."/>
            <person name="Wilkins M.J."/>
            <person name="Williams K.H."/>
            <person name="Banfield J.F."/>
        </authorList>
    </citation>
    <scope>NUCLEOTIDE SEQUENCE [LARGE SCALE GENOMIC DNA]</scope>
</reference>
<dbReference type="InterPro" id="IPR000601">
    <property type="entry name" value="PKD_dom"/>
</dbReference>
<evidence type="ECO:0000256" key="1">
    <source>
        <dbReference type="SAM" id="MobiDB-lite"/>
    </source>
</evidence>
<dbReference type="Proteomes" id="UP000034301">
    <property type="component" value="Unassembled WGS sequence"/>
</dbReference>
<accession>A0A0G0QZY7</accession>
<dbReference type="EMBL" id="LBYC01000009">
    <property type="protein sequence ID" value="KKR43041.1"/>
    <property type="molecule type" value="Genomic_DNA"/>
</dbReference>
<feature type="domain" description="PKD" evidence="3">
    <location>
        <begin position="226"/>
        <end position="260"/>
    </location>
</feature>
<dbReference type="AlphaFoldDB" id="A0A0G0QZY7"/>
<evidence type="ECO:0000256" key="2">
    <source>
        <dbReference type="SAM" id="Phobius"/>
    </source>
</evidence>